<dbReference type="RefSeq" id="WP_055216333.1">
    <property type="nucleotide sequence ID" value="NZ_CABIXW010000003.1"/>
</dbReference>
<dbReference type="Gene3D" id="3.30.70.270">
    <property type="match status" value="1"/>
</dbReference>
<dbReference type="Proteomes" id="UP000095621">
    <property type="component" value="Unassembled WGS sequence"/>
</dbReference>
<dbReference type="SMART" id="SM00267">
    <property type="entry name" value="GGDEF"/>
    <property type="match status" value="1"/>
</dbReference>
<keyword evidence="2" id="KW-0808">Transferase</keyword>
<dbReference type="EMBL" id="CZBV01000003">
    <property type="protein sequence ID" value="CUQ83199.1"/>
    <property type="molecule type" value="Genomic_DNA"/>
</dbReference>
<feature type="domain" description="GGDEF" evidence="1">
    <location>
        <begin position="286"/>
        <end position="419"/>
    </location>
</feature>
<evidence type="ECO:0000259" key="1">
    <source>
        <dbReference type="PROSITE" id="PS50887"/>
    </source>
</evidence>
<evidence type="ECO:0000313" key="3">
    <source>
        <dbReference type="EMBL" id="CUQ83199.1"/>
    </source>
</evidence>
<dbReference type="EC" id="2.7.7.65" evidence="2"/>
<dbReference type="AlphaFoldDB" id="A0A174Z7R8"/>
<evidence type="ECO:0000313" key="5">
    <source>
        <dbReference type="Proteomes" id="UP000095780"/>
    </source>
</evidence>
<dbReference type="SUPFAM" id="SSF55073">
    <property type="entry name" value="Nucleotide cyclase"/>
    <property type="match status" value="1"/>
</dbReference>
<protein>
    <submittedName>
        <fullName evidence="2">Diguanylate cyclase DosC</fullName>
        <ecNumber evidence="2">2.7.7.65</ecNumber>
    </submittedName>
</protein>
<accession>A0A174Z7R8</accession>
<dbReference type="Pfam" id="PF00990">
    <property type="entry name" value="GGDEF"/>
    <property type="match status" value="1"/>
</dbReference>
<dbReference type="Gene3D" id="3.30.450.20">
    <property type="entry name" value="PAS domain"/>
    <property type="match status" value="1"/>
</dbReference>
<dbReference type="Proteomes" id="UP000095780">
    <property type="component" value="Unassembled WGS sequence"/>
</dbReference>
<dbReference type="PROSITE" id="PS50887">
    <property type="entry name" value="GGDEF"/>
    <property type="match status" value="1"/>
</dbReference>
<dbReference type="GO" id="GO:0043709">
    <property type="term" value="P:cell adhesion involved in single-species biofilm formation"/>
    <property type="evidence" value="ECO:0007669"/>
    <property type="project" value="TreeGrafter"/>
</dbReference>
<dbReference type="PANTHER" id="PTHR45138">
    <property type="entry name" value="REGULATORY COMPONENTS OF SENSORY TRANSDUCTION SYSTEM"/>
    <property type="match status" value="1"/>
</dbReference>
<dbReference type="NCBIfam" id="TIGR00254">
    <property type="entry name" value="GGDEF"/>
    <property type="match status" value="1"/>
</dbReference>
<dbReference type="InterPro" id="IPR043128">
    <property type="entry name" value="Rev_trsase/Diguanyl_cyclase"/>
</dbReference>
<evidence type="ECO:0000313" key="4">
    <source>
        <dbReference type="Proteomes" id="UP000095621"/>
    </source>
</evidence>
<name>A0A174Z7R8_9FIRM</name>
<dbReference type="CDD" id="cd01949">
    <property type="entry name" value="GGDEF"/>
    <property type="match status" value="1"/>
</dbReference>
<dbReference type="OrthoDB" id="9804955at2"/>
<gene>
    <name evidence="2" type="primary">dosC_1</name>
    <name evidence="2" type="ORF">ERS852490_02602</name>
    <name evidence="3" type="ORF">ERS852492_01130</name>
</gene>
<reference evidence="4 5" key="1">
    <citation type="submission" date="2015-09" db="EMBL/GenBank/DDBJ databases">
        <authorList>
            <consortium name="Pathogen Informatics"/>
        </authorList>
    </citation>
    <scope>NUCLEOTIDE SEQUENCE [LARGE SCALE GENOMIC DNA]</scope>
    <source>
        <strain evidence="2 4">2789STDY5834875</strain>
        <strain evidence="3 5">2789STDY5834878</strain>
    </source>
</reference>
<dbReference type="InterPro" id="IPR000160">
    <property type="entry name" value="GGDEF_dom"/>
</dbReference>
<dbReference type="InterPro" id="IPR050469">
    <property type="entry name" value="Diguanylate_Cyclase"/>
</dbReference>
<sequence length="602" mass="69289">MVDLFKTETVNETVNSDILIDETMSIVTADENFEVISGNNALFVYTRYIHPDDVSRFTEALKDYAESGKFIVVRMLYQTGEYHWMLTRITDGGVSETRGHMYDINIMDAALITAQIDNLNSQIERYSSYLGMCENVLFSYDILNDDFNIFMTSDGHQTMSFYHGTLNAWEEDKIKTDVLGLNEVKELDGFCKALANGEKLFKREININILNKPGRLDKCLARGNTIVDAYGNRIVIGTIIILESSDNHVVEELNIISDMKDPGTDLLNKRAITDYVRKLIDSQPGHTVTIAIIDIDDFKTINDTYGHMFGDEVLCKVADILRDAVGSRGLCGRIGGDEMFIIMEGLNDNEGIRNVLRTIRNNTKWLYHDDPRNIKITCSIGSATYPNDAKRYDELFKIADKVLYLAKEKGKDRYIIYHEDIHREYVYGMGRIVDLNDKVFYKYHKMEIVNTIIREYKEADDARRKELIDIVAVAFNINTIAIYDRTELTKHILYGDQRMTDDDGSFFKEDNYIPNFREDGIFVIDNINFFETKAPAVYKVYSEYGIVQAVQYIIGGDIKKNNNIISYGRFKLDKKWAESDMNFLAIIGDYIGRIFLKERKHD</sequence>
<dbReference type="GO" id="GO:0052621">
    <property type="term" value="F:diguanylate cyclase activity"/>
    <property type="evidence" value="ECO:0007669"/>
    <property type="project" value="UniProtKB-EC"/>
</dbReference>
<proteinExistence type="predicted"/>
<dbReference type="EMBL" id="CZBU01000006">
    <property type="protein sequence ID" value="CUQ78950.1"/>
    <property type="molecule type" value="Genomic_DNA"/>
</dbReference>
<organism evidence="2 4">
    <name type="scientific">Lachnospira eligens</name>
    <dbReference type="NCBI Taxonomy" id="39485"/>
    <lineage>
        <taxon>Bacteria</taxon>
        <taxon>Bacillati</taxon>
        <taxon>Bacillota</taxon>
        <taxon>Clostridia</taxon>
        <taxon>Lachnospirales</taxon>
        <taxon>Lachnospiraceae</taxon>
        <taxon>Lachnospira</taxon>
    </lineage>
</organism>
<evidence type="ECO:0000313" key="2">
    <source>
        <dbReference type="EMBL" id="CUQ78950.1"/>
    </source>
</evidence>
<dbReference type="PANTHER" id="PTHR45138:SF9">
    <property type="entry name" value="DIGUANYLATE CYCLASE DGCM-RELATED"/>
    <property type="match status" value="1"/>
</dbReference>
<dbReference type="InterPro" id="IPR029787">
    <property type="entry name" value="Nucleotide_cyclase"/>
</dbReference>
<keyword evidence="2" id="KW-0548">Nucleotidyltransferase</keyword>
<dbReference type="GO" id="GO:1902201">
    <property type="term" value="P:negative regulation of bacterial-type flagellum-dependent cell motility"/>
    <property type="evidence" value="ECO:0007669"/>
    <property type="project" value="TreeGrafter"/>
</dbReference>
<dbReference type="GO" id="GO:0005886">
    <property type="term" value="C:plasma membrane"/>
    <property type="evidence" value="ECO:0007669"/>
    <property type="project" value="TreeGrafter"/>
</dbReference>